<dbReference type="Proteomes" id="UP000189703">
    <property type="component" value="Unplaced"/>
</dbReference>
<dbReference type="OrthoDB" id="1928179at2759"/>
<accession>A0A1U8AWJ9</accession>
<name>A0A1U8AWJ9_NELNU</name>
<proteinExistence type="predicted"/>
<dbReference type="AlphaFoldDB" id="A0A1U8AWJ9"/>
<gene>
    <name evidence="4" type="primary">LOC104604630</name>
</gene>
<dbReference type="RefSeq" id="XP_010267370.1">
    <property type="nucleotide sequence ID" value="XM_010269068.1"/>
</dbReference>
<protein>
    <submittedName>
        <fullName evidence="4">Uncharacterized protein DDB_G0290685-like</fullName>
    </submittedName>
</protein>
<dbReference type="GeneID" id="104604630"/>
<evidence type="ECO:0000256" key="2">
    <source>
        <dbReference type="SAM" id="Phobius"/>
    </source>
</evidence>
<dbReference type="PANTHER" id="PTHR33700:SF26">
    <property type="entry name" value="METHYLTRANSFERASE"/>
    <property type="match status" value="1"/>
</dbReference>
<feature type="compositionally biased region" description="Basic and acidic residues" evidence="1">
    <location>
        <begin position="255"/>
        <end position="277"/>
    </location>
</feature>
<dbReference type="STRING" id="4432.A0A1U8AWJ9"/>
<sequence length="297" mass="32690">MFYQYSGRNQRPRGLKVNQAFQVALVLAVCIWLFYQIIYSQDKREEYDGSVKENLSSDHKRIILGSKGNSGPSSDGVQIDSGDGNPTGEDEKKDGGGGDDELDENDEEESPHKRNEGSQESITNHDKKGDQENPEAQYKDPQDIEDNVSDTQVRDGDEGVGSGKENDEDGDSKESAEEVAPHGINGFHDENGVPENGHELRNANESPSPIAEGFGNEENNIEMPTENMVVEREAFRSQTTSKNDEMETLSNSTAEGRESHPTAEGENHNVLFEHEFSTLDVRGPSNNTQDAGVVSED</sequence>
<organism evidence="3 4">
    <name type="scientific">Nelumbo nucifera</name>
    <name type="common">Sacred lotus</name>
    <dbReference type="NCBI Taxonomy" id="4432"/>
    <lineage>
        <taxon>Eukaryota</taxon>
        <taxon>Viridiplantae</taxon>
        <taxon>Streptophyta</taxon>
        <taxon>Embryophyta</taxon>
        <taxon>Tracheophyta</taxon>
        <taxon>Spermatophyta</taxon>
        <taxon>Magnoliopsida</taxon>
        <taxon>Proteales</taxon>
        <taxon>Nelumbonaceae</taxon>
        <taxon>Nelumbo</taxon>
    </lineage>
</organism>
<feature type="region of interest" description="Disordered" evidence="1">
    <location>
        <begin position="236"/>
        <end position="297"/>
    </location>
</feature>
<feature type="transmembrane region" description="Helical" evidence="2">
    <location>
        <begin position="20"/>
        <end position="38"/>
    </location>
</feature>
<feature type="region of interest" description="Disordered" evidence="1">
    <location>
        <begin position="62"/>
        <end position="221"/>
    </location>
</feature>
<evidence type="ECO:0000256" key="1">
    <source>
        <dbReference type="SAM" id="MobiDB-lite"/>
    </source>
</evidence>
<feature type="compositionally biased region" description="Polar residues" evidence="1">
    <location>
        <begin position="67"/>
        <end position="76"/>
    </location>
</feature>
<keyword evidence="2" id="KW-1133">Transmembrane helix</keyword>
<dbReference type="PANTHER" id="PTHR33700">
    <property type="entry name" value="MYB-LIKE PROTEIN X"/>
    <property type="match status" value="1"/>
</dbReference>
<feature type="compositionally biased region" description="Basic and acidic residues" evidence="1">
    <location>
        <begin position="110"/>
        <end position="142"/>
    </location>
</feature>
<dbReference type="KEGG" id="nnu:104604630"/>
<keyword evidence="2" id="KW-0472">Membrane</keyword>
<dbReference type="OMA" id="HTNEARE"/>
<keyword evidence="2" id="KW-0812">Transmembrane</keyword>
<feature type="compositionally biased region" description="Basic and acidic residues" evidence="1">
    <location>
        <begin position="187"/>
        <end position="202"/>
    </location>
</feature>
<reference evidence="4" key="1">
    <citation type="submission" date="2025-08" db="UniProtKB">
        <authorList>
            <consortium name="RefSeq"/>
        </authorList>
    </citation>
    <scope>IDENTIFICATION</scope>
</reference>
<keyword evidence="3" id="KW-1185">Reference proteome</keyword>
<feature type="compositionally biased region" description="Acidic residues" evidence="1">
    <location>
        <begin position="97"/>
        <end position="109"/>
    </location>
</feature>
<evidence type="ECO:0000313" key="4">
    <source>
        <dbReference type="RefSeq" id="XP_010267370.1"/>
    </source>
</evidence>
<evidence type="ECO:0000313" key="3">
    <source>
        <dbReference type="Proteomes" id="UP000189703"/>
    </source>
</evidence>
<dbReference type="eggNOG" id="ENOG502SB6G">
    <property type="taxonomic scope" value="Eukaryota"/>
</dbReference>